<dbReference type="PANTHER" id="PTHR43245">
    <property type="entry name" value="BIFUNCTIONAL POLYMYXIN RESISTANCE PROTEIN ARNA"/>
    <property type="match status" value="1"/>
</dbReference>
<feature type="compositionally biased region" description="Basic and acidic residues" evidence="3">
    <location>
        <begin position="261"/>
        <end position="285"/>
    </location>
</feature>
<keyword evidence="6" id="KW-1185">Reference proteome</keyword>
<dbReference type="InterPro" id="IPR050177">
    <property type="entry name" value="Lipid_A_modif_metabolic_enz"/>
</dbReference>
<dbReference type="Pfam" id="PF01073">
    <property type="entry name" value="3Beta_HSD"/>
    <property type="match status" value="1"/>
</dbReference>
<evidence type="ECO:0000259" key="4">
    <source>
        <dbReference type="Pfam" id="PF01073"/>
    </source>
</evidence>
<dbReference type="SUPFAM" id="SSF51735">
    <property type="entry name" value="NAD(P)-binding Rossmann-fold domains"/>
    <property type="match status" value="1"/>
</dbReference>
<reference evidence="5" key="1">
    <citation type="journal article" date="2023" name="PLoS Negl. Trop. Dis.">
        <title>A genome sequence for Biomphalaria pfeifferi, the major vector snail for the human-infecting parasite Schistosoma mansoni.</title>
        <authorList>
            <person name="Bu L."/>
            <person name="Lu L."/>
            <person name="Laidemitt M.R."/>
            <person name="Zhang S.M."/>
            <person name="Mutuku M."/>
            <person name="Mkoji G."/>
            <person name="Steinauer M."/>
            <person name="Loker E.S."/>
        </authorList>
    </citation>
    <scope>NUCLEOTIDE SEQUENCE</scope>
    <source>
        <strain evidence="5">KasaAsao</strain>
    </source>
</reference>
<dbReference type="EMBL" id="JASAOG010000035">
    <property type="protein sequence ID" value="KAK0060463.1"/>
    <property type="molecule type" value="Genomic_DNA"/>
</dbReference>
<evidence type="ECO:0000256" key="2">
    <source>
        <dbReference type="ARBA" id="ARBA00023002"/>
    </source>
</evidence>
<organism evidence="5 6">
    <name type="scientific">Biomphalaria pfeifferi</name>
    <name type="common">Bloodfluke planorb</name>
    <name type="synonym">Freshwater snail</name>
    <dbReference type="NCBI Taxonomy" id="112525"/>
    <lineage>
        <taxon>Eukaryota</taxon>
        <taxon>Metazoa</taxon>
        <taxon>Spiralia</taxon>
        <taxon>Lophotrochozoa</taxon>
        <taxon>Mollusca</taxon>
        <taxon>Gastropoda</taxon>
        <taxon>Heterobranchia</taxon>
        <taxon>Euthyneura</taxon>
        <taxon>Panpulmonata</taxon>
        <taxon>Hygrophila</taxon>
        <taxon>Lymnaeoidea</taxon>
        <taxon>Planorbidae</taxon>
        <taxon>Biomphalaria</taxon>
    </lineage>
</organism>
<protein>
    <submittedName>
        <fullName evidence="5">3 beta-hydroxysteroid dehydrogenase</fullName>
    </submittedName>
</protein>
<feature type="compositionally biased region" description="Basic and acidic residues" evidence="3">
    <location>
        <begin position="214"/>
        <end position="238"/>
    </location>
</feature>
<dbReference type="AlphaFoldDB" id="A0AAD8BTQ2"/>
<evidence type="ECO:0000256" key="3">
    <source>
        <dbReference type="SAM" id="MobiDB-lite"/>
    </source>
</evidence>
<proteinExistence type="inferred from homology"/>
<feature type="compositionally biased region" description="Low complexity" evidence="3">
    <location>
        <begin position="162"/>
        <end position="177"/>
    </location>
</feature>
<dbReference type="Gene3D" id="3.40.50.720">
    <property type="entry name" value="NAD(P)-binding Rossmann-like Domain"/>
    <property type="match status" value="1"/>
</dbReference>
<dbReference type="InterPro" id="IPR036291">
    <property type="entry name" value="NAD(P)-bd_dom_sf"/>
</dbReference>
<dbReference type="InterPro" id="IPR002225">
    <property type="entry name" value="3Beta_OHSteriod_DH/Estase"/>
</dbReference>
<gene>
    <name evidence="5" type="ORF">Bpfe_009976</name>
</gene>
<dbReference type="GO" id="GO:0006694">
    <property type="term" value="P:steroid biosynthetic process"/>
    <property type="evidence" value="ECO:0007669"/>
    <property type="project" value="InterPro"/>
</dbReference>
<evidence type="ECO:0000256" key="1">
    <source>
        <dbReference type="ARBA" id="ARBA00009219"/>
    </source>
</evidence>
<keyword evidence="2" id="KW-0560">Oxidoreductase</keyword>
<dbReference type="Proteomes" id="UP001233172">
    <property type="component" value="Unassembled WGS sequence"/>
</dbReference>
<comment type="caution">
    <text evidence="5">The sequence shown here is derived from an EMBL/GenBank/DDBJ whole genome shotgun (WGS) entry which is preliminary data.</text>
</comment>
<dbReference type="FunFam" id="3.40.50.720:FF:000495">
    <property type="entry name" value="3 hydroxysteroid dehydrogenase, putative"/>
    <property type="match status" value="1"/>
</dbReference>
<feature type="domain" description="3-beta hydroxysteroid dehydrogenase/isomerase" evidence="4">
    <location>
        <begin position="328"/>
        <end position="605"/>
    </location>
</feature>
<feature type="region of interest" description="Disordered" evidence="3">
    <location>
        <begin position="162"/>
        <end position="302"/>
    </location>
</feature>
<evidence type="ECO:0000313" key="6">
    <source>
        <dbReference type="Proteomes" id="UP001233172"/>
    </source>
</evidence>
<dbReference type="GO" id="GO:0016616">
    <property type="term" value="F:oxidoreductase activity, acting on the CH-OH group of donors, NAD or NADP as acceptor"/>
    <property type="evidence" value="ECO:0007669"/>
    <property type="project" value="InterPro"/>
</dbReference>
<evidence type="ECO:0000313" key="5">
    <source>
        <dbReference type="EMBL" id="KAK0060463.1"/>
    </source>
</evidence>
<sequence>MKYKCYIRKHVALGVALKEQCSIETQGSTKQKKIPLRILKRTLQYIARRVHEGTSKIHGSASARPFAISSDMLSPNIISHCCTHASSLLIVTRGFSSFEDRKEFWKDALSRMEFYLADSGPGGLPCRSDLGNEMEARLRDQPLSDSITEADGINGVLQEEISAAGSESVSESDSGSATRKTEEPATPLGGEGEQARKEEMDREHSPTSSGVDFTETRQAEDEKTVKSHSEETMSRRPLYDNGMTAKDVSPMPAEPTTSPEHQAEHDTQQTSLHEGKRQRDVRDDTSIPMPRPFPGDTGVHPLRTTESPATLTPTVEPDSLQGGGDIVVVTGGSGFLGQHIVKHIHERASHVSEIWIYDVKKFERKLDYQETKKIKYIEGSVTDAKFLAHSLKGATSVIHVAGLISWGTFPDFQGMEEVNVNGEQLKGQGTLNVVNACLENNIQRLVYCSTVDVVIGSEPIRGGDETNTPVPDKFLFPGYPDTKFHGERIVLDSANLKTSDGKHVQSVILRANVCYGELDTSYVTNALRSAEKNKGILQQIGDGTAMFQQAYVGNTAWAFVCADLAMKKNPDLRKEIFYIPDNTPIQNSFNFIRPYLEANNMRLSDKSISYPLVYGAVSITEKLVKGLSPLVRLSLPFQSHTIAYINTDFYFCGAKAKRLLGFEPIYSPNEARVLSMKYYTNMDRNRESSI</sequence>
<accession>A0AAD8BTQ2</accession>
<name>A0AAD8BTQ2_BIOPF</name>
<comment type="similarity">
    <text evidence="1">Belongs to the 3-beta-HSD family.</text>
</comment>
<dbReference type="PANTHER" id="PTHR43245:SF51">
    <property type="entry name" value="SHORT CHAIN DEHYDROGENASE_REDUCTASE FAMILY 42E, MEMBER 2"/>
    <property type="match status" value="1"/>
</dbReference>
<feature type="compositionally biased region" description="Basic and acidic residues" evidence="3">
    <location>
        <begin position="193"/>
        <end position="205"/>
    </location>
</feature>
<reference evidence="5" key="2">
    <citation type="submission" date="2023-04" db="EMBL/GenBank/DDBJ databases">
        <authorList>
            <person name="Bu L."/>
            <person name="Lu L."/>
            <person name="Laidemitt M.R."/>
            <person name="Zhang S.M."/>
            <person name="Mutuku M."/>
            <person name="Mkoji G."/>
            <person name="Steinauer M."/>
            <person name="Loker E.S."/>
        </authorList>
    </citation>
    <scope>NUCLEOTIDE SEQUENCE</scope>
    <source>
        <strain evidence="5">KasaAsao</strain>
        <tissue evidence="5">Whole Snail</tissue>
    </source>
</reference>